<dbReference type="GO" id="GO:0003994">
    <property type="term" value="F:aconitate hydratase activity"/>
    <property type="evidence" value="ECO:0007669"/>
    <property type="project" value="TreeGrafter"/>
</dbReference>
<evidence type="ECO:0000256" key="2">
    <source>
        <dbReference type="SAM" id="MobiDB-lite"/>
    </source>
</evidence>
<keyword evidence="5" id="KW-1185">Reference proteome</keyword>
<reference evidence="5" key="1">
    <citation type="journal article" date="2017" name="Nat. Microbiol.">
        <title>Global analysis of biosynthetic gene clusters reveals vast potential of secondary metabolite production in Penicillium species.</title>
        <authorList>
            <person name="Nielsen J.C."/>
            <person name="Grijseels S."/>
            <person name="Prigent S."/>
            <person name="Ji B."/>
            <person name="Dainat J."/>
            <person name="Nielsen K.F."/>
            <person name="Frisvad J.C."/>
            <person name="Workman M."/>
            <person name="Nielsen J."/>
        </authorList>
    </citation>
    <scope>NUCLEOTIDE SEQUENCE [LARGE SCALE GENOMIC DNA]</scope>
    <source>
        <strain evidence="5">IBT 29525</strain>
    </source>
</reference>
<dbReference type="Proteomes" id="UP000191612">
    <property type="component" value="Unassembled WGS sequence"/>
</dbReference>
<comment type="caution">
    <text evidence="4">The sequence shown here is derived from an EMBL/GenBank/DDBJ whole genome shotgun (WGS) entry which is preliminary data.</text>
</comment>
<dbReference type="InterPro" id="IPR015928">
    <property type="entry name" value="Aconitase/3IPM_dehydase_swvl"/>
</dbReference>
<dbReference type="GO" id="GO:0006099">
    <property type="term" value="P:tricarboxylic acid cycle"/>
    <property type="evidence" value="ECO:0007669"/>
    <property type="project" value="TreeGrafter"/>
</dbReference>
<dbReference type="GO" id="GO:0005739">
    <property type="term" value="C:mitochondrion"/>
    <property type="evidence" value="ECO:0007669"/>
    <property type="project" value="TreeGrafter"/>
</dbReference>
<feature type="region of interest" description="Disordered" evidence="2">
    <location>
        <begin position="1"/>
        <end position="23"/>
    </location>
</feature>
<dbReference type="GO" id="GO:0051539">
    <property type="term" value="F:4 iron, 4 sulfur cluster binding"/>
    <property type="evidence" value="ECO:0007669"/>
    <property type="project" value="TreeGrafter"/>
</dbReference>
<dbReference type="STRING" id="60172.A0A1V6R082"/>
<organism evidence="4 5">
    <name type="scientific">Penicillium solitum</name>
    <dbReference type="NCBI Taxonomy" id="60172"/>
    <lineage>
        <taxon>Eukaryota</taxon>
        <taxon>Fungi</taxon>
        <taxon>Dikarya</taxon>
        <taxon>Ascomycota</taxon>
        <taxon>Pezizomycotina</taxon>
        <taxon>Eurotiomycetes</taxon>
        <taxon>Eurotiomycetidae</taxon>
        <taxon>Eurotiales</taxon>
        <taxon>Aspergillaceae</taxon>
        <taxon>Penicillium</taxon>
    </lineage>
</organism>
<evidence type="ECO:0000259" key="3">
    <source>
        <dbReference type="Pfam" id="PF00694"/>
    </source>
</evidence>
<feature type="domain" description="Aconitase A/isopropylmalate dehydratase small subunit swivel" evidence="3">
    <location>
        <begin position="16"/>
        <end position="99"/>
    </location>
</feature>
<dbReference type="Pfam" id="PF00694">
    <property type="entry name" value="Aconitase_C"/>
    <property type="match status" value="1"/>
</dbReference>
<name>A0A1V6R082_9EURO</name>
<accession>A0A1V6R082</accession>
<dbReference type="EMBL" id="MDYO01000023">
    <property type="protein sequence ID" value="OQD94853.1"/>
    <property type="molecule type" value="Genomic_DNA"/>
</dbReference>
<evidence type="ECO:0000313" key="5">
    <source>
        <dbReference type="Proteomes" id="UP000191612"/>
    </source>
</evidence>
<proteinExistence type="predicted"/>
<dbReference type="GO" id="GO:0005829">
    <property type="term" value="C:cytosol"/>
    <property type="evidence" value="ECO:0007669"/>
    <property type="project" value="TreeGrafter"/>
</dbReference>
<dbReference type="AlphaFoldDB" id="A0A1V6R082"/>
<dbReference type="SUPFAM" id="SSF52016">
    <property type="entry name" value="LeuD/IlvD-like"/>
    <property type="match status" value="1"/>
</dbReference>
<evidence type="ECO:0000313" key="4">
    <source>
        <dbReference type="EMBL" id="OQD94853.1"/>
    </source>
</evidence>
<dbReference type="PANTHER" id="PTHR43160:SF3">
    <property type="entry name" value="ACONITATE HYDRATASE, MITOCHONDRIAL"/>
    <property type="match status" value="1"/>
</dbReference>
<protein>
    <recommendedName>
        <fullName evidence="1">Aconitate hydratase, mitochondrial</fullName>
    </recommendedName>
</protein>
<dbReference type="InterPro" id="IPR050926">
    <property type="entry name" value="Aconitase/IPM_isomerase"/>
</dbReference>
<dbReference type="PANTHER" id="PTHR43160">
    <property type="entry name" value="ACONITATE HYDRATASE B"/>
    <property type="match status" value="1"/>
</dbReference>
<sequence>MLTTATNDFLPNTPQNLGHTRNPHTNEVQVVPEVARSLQCLGTRWCIVGDHNYGEGSSREHAALEPRFLGGVAVIARSFARIHETNLKKQGMLPLTFDDPADYVRVAEGDRITLLGVEDGEFQPGKQVVMRVEPRQGKAWEASLNHSYHPGQIAWLRAGSALNHIKATMLQK</sequence>
<gene>
    <name evidence="4" type="ORF">PENSOL_c023G03121</name>
</gene>
<dbReference type="Gene3D" id="3.20.19.10">
    <property type="entry name" value="Aconitase, domain 4"/>
    <property type="match status" value="1"/>
</dbReference>
<evidence type="ECO:0000256" key="1">
    <source>
        <dbReference type="ARBA" id="ARBA00015940"/>
    </source>
</evidence>
<dbReference type="InterPro" id="IPR000573">
    <property type="entry name" value="AconitaseA/IPMdHydase_ssu_swvl"/>
</dbReference>